<reference evidence="3 4" key="1">
    <citation type="submission" date="2016-11" db="EMBL/GenBank/DDBJ databases">
        <authorList>
            <person name="Jaros S."/>
            <person name="Januszkiewicz K."/>
            <person name="Wedrychowicz H."/>
        </authorList>
    </citation>
    <scope>NUCLEOTIDE SEQUENCE [LARGE SCALE GENOMIC DNA]</scope>
    <source>
        <strain evidence="3 4">DSM 22807</strain>
    </source>
</reference>
<dbReference type="AlphaFoldDB" id="A0A1M6KYN3"/>
<dbReference type="PANTHER" id="PTHR37296:SF1">
    <property type="entry name" value="CONSERVED VIRULENCE FACTOR B"/>
    <property type="match status" value="1"/>
</dbReference>
<dbReference type="InterPro" id="IPR003029">
    <property type="entry name" value="S1_domain"/>
</dbReference>
<dbReference type="Proteomes" id="UP000184232">
    <property type="component" value="Unassembled WGS sequence"/>
</dbReference>
<feature type="domain" description="S1 motif" evidence="2">
    <location>
        <begin position="143"/>
        <end position="205"/>
    </location>
</feature>
<dbReference type="PIRSF" id="PIRSF012524">
    <property type="entry name" value="YitL_S1"/>
    <property type="match status" value="1"/>
</dbReference>
<dbReference type="Gene3D" id="1.10.10.10">
    <property type="entry name" value="Winged helix-like DNA-binding domain superfamily/Winged helix DNA-binding domain"/>
    <property type="match status" value="1"/>
</dbReference>
<organism evidence="3 4">
    <name type="scientific">Flavobacterium haoranii</name>
    <dbReference type="NCBI Taxonomy" id="683124"/>
    <lineage>
        <taxon>Bacteria</taxon>
        <taxon>Pseudomonadati</taxon>
        <taxon>Bacteroidota</taxon>
        <taxon>Flavobacteriia</taxon>
        <taxon>Flavobacteriales</taxon>
        <taxon>Flavobacteriaceae</taxon>
        <taxon>Flavobacterium</taxon>
    </lineage>
</organism>
<dbReference type="InterPro" id="IPR040764">
    <property type="entry name" value="CvfB_WH"/>
</dbReference>
<dbReference type="STRING" id="683124.SAMN05444337_2336"/>
<evidence type="ECO:0000313" key="4">
    <source>
        <dbReference type="Proteomes" id="UP000184232"/>
    </source>
</evidence>
<keyword evidence="4" id="KW-1185">Reference proteome</keyword>
<dbReference type="InterPro" id="IPR014464">
    <property type="entry name" value="CvfB_fam"/>
</dbReference>
<comment type="similarity">
    <text evidence="1">Belongs to the CvfB family.</text>
</comment>
<dbReference type="Gene3D" id="2.40.50.140">
    <property type="entry name" value="Nucleic acid-binding proteins"/>
    <property type="match status" value="2"/>
</dbReference>
<evidence type="ECO:0000259" key="2">
    <source>
        <dbReference type="SMART" id="SM00316"/>
    </source>
</evidence>
<dbReference type="PANTHER" id="PTHR37296">
    <property type="entry name" value="CONSERVED VIRULENCE FACTOR B"/>
    <property type="match status" value="1"/>
</dbReference>
<gene>
    <name evidence="3" type="ORF">SAMN05444337_2336</name>
</gene>
<dbReference type="EMBL" id="FQZH01000005">
    <property type="protein sequence ID" value="SHJ64113.1"/>
    <property type="molecule type" value="Genomic_DNA"/>
</dbReference>
<dbReference type="Pfam" id="PF17783">
    <property type="entry name" value="WHD_CvfB"/>
    <property type="match status" value="1"/>
</dbReference>
<evidence type="ECO:0000256" key="1">
    <source>
        <dbReference type="PIRNR" id="PIRNR012524"/>
    </source>
</evidence>
<dbReference type="SUPFAM" id="SSF50249">
    <property type="entry name" value="Nucleic acid-binding proteins"/>
    <property type="match status" value="1"/>
</dbReference>
<dbReference type="SMART" id="SM00316">
    <property type="entry name" value="S1"/>
    <property type="match status" value="2"/>
</dbReference>
<name>A0A1M6KYN3_9FLAO</name>
<feature type="domain" description="S1 motif" evidence="2">
    <location>
        <begin position="68"/>
        <end position="130"/>
    </location>
</feature>
<dbReference type="Pfam" id="PF13509">
    <property type="entry name" value="S1_2"/>
    <property type="match status" value="2"/>
</dbReference>
<dbReference type="InterPro" id="IPR012340">
    <property type="entry name" value="NA-bd_OB-fold"/>
</dbReference>
<sequence length="275" mass="31756">MLNIGQYNTLKVLRHTKVGLFLGDEENDVLLPNKYVPKEYFIGDEMNVFVYLDHEERPVATTLRPYVKLNEFAHLKVNFINKFGAFLDWGLEKDLFVPFKEQAVNMEVNKRYLVYVYLDEQTNRLVATSKVNKYFSEDFPPYEPNQEVEVMISHFTDLGVNVIIENQYKGLVFAGEVFKDLKLGTKTKAYIKQVRPDGKIDVTFKKIGIESIDEDAAILLKELKANNGYLGLTDKSHPEEIKTVLQMSKKSFKKAVGNLYKQRLIDIRENGISLL</sequence>
<evidence type="ECO:0000313" key="3">
    <source>
        <dbReference type="EMBL" id="SHJ64113.1"/>
    </source>
</evidence>
<dbReference type="InterPro" id="IPR036388">
    <property type="entry name" value="WH-like_DNA-bd_sf"/>
</dbReference>
<dbReference type="RefSeq" id="WP_072785284.1">
    <property type="nucleotide sequence ID" value="NZ_CP045292.1"/>
</dbReference>
<dbReference type="GO" id="GO:0003676">
    <property type="term" value="F:nucleic acid binding"/>
    <property type="evidence" value="ECO:0007669"/>
    <property type="project" value="InterPro"/>
</dbReference>
<protein>
    <recommendedName>
        <fullName evidence="2">S1 motif domain-containing protein</fullName>
    </recommendedName>
</protein>
<accession>A0A1M6KYN3</accession>
<dbReference type="OrthoDB" id="9801597at2"/>
<proteinExistence type="inferred from homology"/>
<dbReference type="InterPro" id="IPR039566">
    <property type="entry name" value="CvfB_S1_st"/>
</dbReference>